<dbReference type="CDD" id="cd01343">
    <property type="entry name" value="PL1_Passenger_AT"/>
    <property type="match status" value="1"/>
</dbReference>
<keyword evidence="3" id="KW-0732">Signal</keyword>
<dbReference type="Gene3D" id="4.10.1240.40">
    <property type="match status" value="1"/>
</dbReference>
<dbReference type="AlphaFoldDB" id="A0A2X1RK60"/>
<evidence type="ECO:0000259" key="4">
    <source>
        <dbReference type="Pfam" id="PF03212"/>
    </source>
</evidence>
<protein>
    <submittedName>
        <fullName evidence="6">Recombination protein F</fullName>
        <ecNumber evidence="6">3.4.21.72</ecNumber>
    </submittedName>
</protein>
<dbReference type="InterPro" id="IPR057393">
    <property type="entry name" value="PIC_HAP1_IgA0_b-sol2"/>
</dbReference>
<gene>
    <name evidence="6" type="primary">recF_1</name>
    <name evidence="6" type="ORF">NCTC11872_01977</name>
</gene>
<sequence length="235" mass="25249">MTGLTAILKATNINVTNNATLYSGRNVESITSNITASNKAQVHIGYKTGDTVCVRSDYTGYVTCTTDKLSDKALNSFNPTNLRGNVNLTESANFVLGKANLFGTIQSAGTSQVSLTENSHWHLTGDSNVNQLNLDKGHIHLNNVSDATTATKYHTLNISNLSGNGSFYYLTDISKNQGDKVVVTQSAKGNFTLQVADKTGEPNHNELTLFDASKATRNDLKVTLANGSVDRGAWK</sequence>
<dbReference type="EC" id="3.4.21.72" evidence="6"/>
<organism evidence="6 7">
    <name type="scientific">Haemophilus influenzae</name>
    <dbReference type="NCBI Taxonomy" id="727"/>
    <lineage>
        <taxon>Bacteria</taxon>
        <taxon>Pseudomonadati</taxon>
        <taxon>Pseudomonadota</taxon>
        <taxon>Gammaproteobacteria</taxon>
        <taxon>Pasteurellales</taxon>
        <taxon>Pasteurellaceae</taxon>
        <taxon>Haemophilus</taxon>
    </lineage>
</organism>
<dbReference type="InterPro" id="IPR050909">
    <property type="entry name" value="Bact_Autotransporter_VF"/>
</dbReference>
<dbReference type="SUPFAM" id="SSF51126">
    <property type="entry name" value="Pectin lyase-like"/>
    <property type="match status" value="1"/>
</dbReference>
<reference evidence="6 7" key="1">
    <citation type="submission" date="2018-06" db="EMBL/GenBank/DDBJ databases">
        <authorList>
            <consortium name="Pathogen Informatics"/>
            <person name="Doyle S."/>
        </authorList>
    </citation>
    <scope>NUCLEOTIDE SEQUENCE [LARGE SCALE GENOMIC DNA]</scope>
    <source>
        <strain evidence="6 7">NCTC11872</strain>
    </source>
</reference>
<dbReference type="PRINTS" id="PR00921">
    <property type="entry name" value="IGASERPTASE"/>
</dbReference>
<feature type="domain" description="PIC/HAP1/IgA0-like second beta-solenoid repeat region" evidence="5">
    <location>
        <begin position="8"/>
        <end position="115"/>
    </location>
</feature>
<evidence type="ECO:0000256" key="3">
    <source>
        <dbReference type="ARBA" id="ARBA00022729"/>
    </source>
</evidence>
<dbReference type="Gene3D" id="2.160.20.20">
    <property type="match status" value="1"/>
</dbReference>
<dbReference type="Pfam" id="PF03212">
    <property type="entry name" value="Pertactin"/>
    <property type="match status" value="1"/>
</dbReference>
<comment type="subcellular location">
    <subcellularLocation>
        <location evidence="1">Secreted</location>
    </subcellularLocation>
</comment>
<dbReference type="Pfam" id="PF24078">
    <property type="entry name" value="Beta-sol_PIC_HAP1_IgA0_2nd"/>
    <property type="match status" value="1"/>
</dbReference>
<proteinExistence type="predicted"/>
<dbReference type="GO" id="GO:0004252">
    <property type="term" value="F:serine-type endopeptidase activity"/>
    <property type="evidence" value="ECO:0007669"/>
    <property type="project" value="InterPro"/>
</dbReference>
<evidence type="ECO:0000313" key="6">
    <source>
        <dbReference type="EMBL" id="SPX42346.1"/>
    </source>
</evidence>
<keyword evidence="6" id="KW-0378">Hydrolase</keyword>
<feature type="domain" description="Pertactin central region" evidence="4">
    <location>
        <begin position="129"/>
        <end position="235"/>
    </location>
</feature>
<dbReference type="InterPro" id="IPR011050">
    <property type="entry name" value="Pectin_lyase_fold/virulence"/>
</dbReference>
<dbReference type="InterPro" id="IPR000710">
    <property type="entry name" value="Peptidase_S6"/>
</dbReference>
<dbReference type="PANTHER" id="PTHR12338">
    <property type="entry name" value="AUTOTRANSPORTER"/>
    <property type="match status" value="1"/>
</dbReference>
<evidence type="ECO:0000259" key="5">
    <source>
        <dbReference type="Pfam" id="PF24078"/>
    </source>
</evidence>
<dbReference type="Proteomes" id="UP000249936">
    <property type="component" value="Unassembled WGS sequence"/>
</dbReference>
<dbReference type="GO" id="GO:0005576">
    <property type="term" value="C:extracellular region"/>
    <property type="evidence" value="ECO:0007669"/>
    <property type="project" value="UniProtKB-SubCell"/>
</dbReference>
<name>A0A2X1RK60_HAEIF</name>
<evidence type="ECO:0000313" key="7">
    <source>
        <dbReference type="Proteomes" id="UP000249936"/>
    </source>
</evidence>
<evidence type="ECO:0000256" key="1">
    <source>
        <dbReference type="ARBA" id="ARBA00004613"/>
    </source>
</evidence>
<accession>A0A2X1RK60</accession>
<dbReference type="PANTHER" id="PTHR12338:SF9">
    <property type="entry name" value="IMMUNOGLOBULIN A1 PROTEASE AUTOTRANSPORTER"/>
    <property type="match status" value="1"/>
</dbReference>
<dbReference type="EMBL" id="UASK01000006">
    <property type="protein sequence ID" value="SPX42346.1"/>
    <property type="molecule type" value="Genomic_DNA"/>
</dbReference>
<dbReference type="InterPro" id="IPR004899">
    <property type="entry name" value="Pertactin_central"/>
</dbReference>
<evidence type="ECO:0000256" key="2">
    <source>
        <dbReference type="ARBA" id="ARBA00022525"/>
    </source>
</evidence>
<dbReference type="InterPro" id="IPR012332">
    <property type="entry name" value="Autotransporter_pectin_lyase_C"/>
</dbReference>
<dbReference type="GO" id="GO:0006508">
    <property type="term" value="P:proteolysis"/>
    <property type="evidence" value="ECO:0007669"/>
    <property type="project" value="InterPro"/>
</dbReference>
<keyword evidence="2" id="KW-0964">Secreted</keyword>